<feature type="region of interest" description="Disordered" evidence="9">
    <location>
        <begin position="1"/>
        <end position="61"/>
    </location>
</feature>
<organism evidence="11 12">
    <name type="scientific">Coffea arabica</name>
    <name type="common">Arabian coffee</name>
    <dbReference type="NCBI Taxonomy" id="13443"/>
    <lineage>
        <taxon>Eukaryota</taxon>
        <taxon>Viridiplantae</taxon>
        <taxon>Streptophyta</taxon>
        <taxon>Embryophyta</taxon>
        <taxon>Tracheophyta</taxon>
        <taxon>Spermatophyta</taxon>
        <taxon>Magnoliopsida</taxon>
        <taxon>eudicotyledons</taxon>
        <taxon>Gunneridae</taxon>
        <taxon>Pentapetalae</taxon>
        <taxon>asterids</taxon>
        <taxon>lamiids</taxon>
        <taxon>Gentianales</taxon>
        <taxon>Rubiaceae</taxon>
        <taxon>Ixoroideae</taxon>
        <taxon>Gardenieae complex</taxon>
        <taxon>Bertiereae - Coffeeae clade</taxon>
        <taxon>Coffeeae</taxon>
        <taxon>Coffea</taxon>
    </lineage>
</organism>
<keyword evidence="6" id="KW-0833">Ubl conjugation pathway</keyword>
<proteinExistence type="predicted"/>
<dbReference type="InterPro" id="IPR045191">
    <property type="entry name" value="MBR1/2-like"/>
</dbReference>
<accession>A0A6P6V1N6</accession>
<dbReference type="InterPro" id="IPR013083">
    <property type="entry name" value="Znf_RING/FYVE/PHD"/>
</dbReference>
<keyword evidence="4" id="KW-0479">Metal-binding</keyword>
<evidence type="ECO:0000256" key="6">
    <source>
        <dbReference type="ARBA" id="ARBA00022786"/>
    </source>
</evidence>
<comment type="catalytic activity">
    <reaction evidence="1">
        <text>S-ubiquitinyl-[E2 ubiquitin-conjugating enzyme]-L-cysteine + [acceptor protein]-L-lysine = [E2 ubiquitin-conjugating enzyme]-L-cysteine + N(6)-ubiquitinyl-[acceptor protein]-L-lysine.</text>
        <dbReference type="EC" id="2.3.2.27"/>
    </reaction>
</comment>
<reference evidence="11" key="1">
    <citation type="journal article" date="2025" name="Foods">
        <title>Unveiling the Microbial Signatures of Arabica Coffee Cherries: Insights into Ripeness Specific Diversity, Functional Traits, and Implications for Quality and Safety.</title>
        <authorList>
            <consortium name="RefSeq"/>
            <person name="Tenea G.N."/>
            <person name="Cifuentes V."/>
            <person name="Reyes P."/>
            <person name="Cevallos-Vallejos M."/>
        </authorList>
    </citation>
    <scope>NUCLEOTIDE SEQUENCE [LARGE SCALE GENOMIC DNA]</scope>
</reference>
<evidence type="ECO:0000256" key="4">
    <source>
        <dbReference type="ARBA" id="ARBA00022723"/>
    </source>
</evidence>
<dbReference type="Proteomes" id="UP001652660">
    <property type="component" value="Chromosome 11c"/>
</dbReference>
<dbReference type="OrthoDB" id="8062037at2759"/>
<evidence type="ECO:0000256" key="1">
    <source>
        <dbReference type="ARBA" id="ARBA00000900"/>
    </source>
</evidence>
<dbReference type="PROSITE" id="PS50089">
    <property type="entry name" value="ZF_RING_2"/>
    <property type="match status" value="1"/>
</dbReference>
<evidence type="ECO:0000259" key="10">
    <source>
        <dbReference type="PROSITE" id="PS50089"/>
    </source>
</evidence>
<dbReference type="GO" id="GO:0008270">
    <property type="term" value="F:zinc ion binding"/>
    <property type="evidence" value="ECO:0007669"/>
    <property type="project" value="UniProtKB-KW"/>
</dbReference>
<reference evidence="12" key="2">
    <citation type="submission" date="2025-08" db="UniProtKB">
        <authorList>
            <consortium name="RefSeq"/>
        </authorList>
    </citation>
    <scope>IDENTIFICATION</scope>
    <source>
        <tissue evidence="12">Leaves</tissue>
    </source>
</reference>
<evidence type="ECO:0000256" key="9">
    <source>
        <dbReference type="SAM" id="MobiDB-lite"/>
    </source>
</evidence>
<keyword evidence="5 8" id="KW-0863">Zinc-finger</keyword>
<evidence type="ECO:0000256" key="3">
    <source>
        <dbReference type="ARBA" id="ARBA00022679"/>
    </source>
</evidence>
<dbReference type="Pfam" id="PF13639">
    <property type="entry name" value="zf-RING_2"/>
    <property type="match status" value="1"/>
</dbReference>
<keyword evidence="11" id="KW-1185">Reference proteome</keyword>
<evidence type="ECO:0000313" key="11">
    <source>
        <dbReference type="Proteomes" id="UP001652660"/>
    </source>
</evidence>
<feature type="domain" description="RING-type" evidence="10">
    <location>
        <begin position="281"/>
        <end position="322"/>
    </location>
</feature>
<evidence type="ECO:0000313" key="12">
    <source>
        <dbReference type="RefSeq" id="XP_027096606.2"/>
    </source>
</evidence>
<evidence type="ECO:0000256" key="5">
    <source>
        <dbReference type="ARBA" id="ARBA00022771"/>
    </source>
</evidence>
<dbReference type="PANTHER" id="PTHR22937">
    <property type="entry name" value="E3 UBIQUITIN-PROTEIN LIGASE RNF165"/>
    <property type="match status" value="1"/>
</dbReference>
<feature type="compositionally biased region" description="Polar residues" evidence="9">
    <location>
        <begin position="23"/>
        <end position="38"/>
    </location>
</feature>
<dbReference type="AlphaFoldDB" id="A0A6P6V1N6"/>
<dbReference type="GO" id="GO:0061630">
    <property type="term" value="F:ubiquitin protein ligase activity"/>
    <property type="evidence" value="ECO:0007669"/>
    <property type="project" value="UniProtKB-EC"/>
</dbReference>
<dbReference type="SUPFAM" id="SSF57850">
    <property type="entry name" value="RING/U-box"/>
    <property type="match status" value="1"/>
</dbReference>
<gene>
    <name evidence="12" type="primary">LOC113716469</name>
</gene>
<dbReference type="EC" id="2.3.2.27" evidence="2"/>
<dbReference type="RefSeq" id="XP_027096606.2">
    <property type="nucleotide sequence ID" value="XM_027240805.2"/>
</dbReference>
<dbReference type="InterPro" id="IPR001841">
    <property type="entry name" value="Znf_RING"/>
</dbReference>
<name>A0A6P6V1N6_COFAR</name>
<protein>
    <recommendedName>
        <fullName evidence="2">RING-type E3 ubiquitin transferase</fullName>
        <ecNumber evidence="2">2.3.2.27</ecNumber>
    </recommendedName>
</protein>
<evidence type="ECO:0000256" key="2">
    <source>
        <dbReference type="ARBA" id="ARBA00012483"/>
    </source>
</evidence>
<keyword evidence="3" id="KW-0808">Transferase</keyword>
<dbReference type="GeneID" id="113716469"/>
<dbReference type="Gene3D" id="3.30.40.10">
    <property type="entry name" value="Zinc/RING finger domain, C3HC4 (zinc finger)"/>
    <property type="match status" value="1"/>
</dbReference>
<keyword evidence="7" id="KW-0862">Zinc</keyword>
<evidence type="ECO:0000256" key="8">
    <source>
        <dbReference type="PROSITE-ProRule" id="PRU00175"/>
    </source>
</evidence>
<feature type="region of interest" description="Disordered" evidence="9">
    <location>
        <begin position="100"/>
        <end position="119"/>
    </location>
</feature>
<evidence type="ECO:0000256" key="7">
    <source>
        <dbReference type="ARBA" id="ARBA00022833"/>
    </source>
</evidence>
<dbReference type="PANTHER" id="PTHR22937:SF122">
    <property type="entry name" value="RING-TYPE E3 UBIQUITIN TRANSFERASE"/>
    <property type="match status" value="1"/>
</dbReference>
<sequence length="329" mass="37267">MTPSIVQEPNARKPTRKKPNAASDFNHSQFHCSTQSPNFPDLQRSKSPSRNGTTESREPLISLKPKKMFLLARLGGLGCKGTSTRVSESTIIRSAADWETERRRRKNLGNRPPSKARIPDNVAVDVPDICCAPPGISFASDVVPRPSMTTQRTTHVQHSRVARRTRTIQHISASSSQGPSNYIFSRDHSFNARQYHQLGQYSQRGFREVFALFERSLDQYMDWRLNLDRMSYEELLELSDEIGYVGRGLSEEDIFSCLTILEPSDFESAPLLMSLDEGWRCTICQEECKAKDEVGRLGCGHCHHIDCIKQWLKQKNQCPVCKIAPIADK</sequence>
<feature type="compositionally biased region" description="Polar residues" evidence="9">
    <location>
        <begin position="45"/>
        <end position="54"/>
    </location>
</feature>